<proteinExistence type="predicted"/>
<evidence type="ECO:0000313" key="1">
    <source>
        <dbReference type="EMBL" id="KAJ7355823.1"/>
    </source>
</evidence>
<comment type="caution">
    <text evidence="1">The sequence shown here is derived from an EMBL/GenBank/DDBJ whole genome shotgun (WGS) entry which is preliminary data.</text>
</comment>
<dbReference type="Proteomes" id="UP001218218">
    <property type="component" value="Unassembled WGS sequence"/>
</dbReference>
<dbReference type="EMBL" id="JARIHO010000009">
    <property type="protein sequence ID" value="KAJ7355823.1"/>
    <property type="molecule type" value="Genomic_DNA"/>
</dbReference>
<reference evidence="1" key="1">
    <citation type="submission" date="2023-03" db="EMBL/GenBank/DDBJ databases">
        <title>Massive genome expansion in bonnet fungi (Mycena s.s.) driven by repeated elements and novel gene families across ecological guilds.</title>
        <authorList>
            <consortium name="Lawrence Berkeley National Laboratory"/>
            <person name="Harder C.B."/>
            <person name="Miyauchi S."/>
            <person name="Viragh M."/>
            <person name="Kuo A."/>
            <person name="Thoen E."/>
            <person name="Andreopoulos B."/>
            <person name="Lu D."/>
            <person name="Skrede I."/>
            <person name="Drula E."/>
            <person name="Henrissat B."/>
            <person name="Morin E."/>
            <person name="Kohler A."/>
            <person name="Barry K."/>
            <person name="LaButti K."/>
            <person name="Morin E."/>
            <person name="Salamov A."/>
            <person name="Lipzen A."/>
            <person name="Mereny Z."/>
            <person name="Hegedus B."/>
            <person name="Baldrian P."/>
            <person name="Stursova M."/>
            <person name="Weitz H."/>
            <person name="Taylor A."/>
            <person name="Grigoriev I.V."/>
            <person name="Nagy L.G."/>
            <person name="Martin F."/>
            <person name="Kauserud H."/>
        </authorList>
    </citation>
    <scope>NUCLEOTIDE SEQUENCE</scope>
    <source>
        <strain evidence="1">CBHHK002</strain>
    </source>
</reference>
<sequence>METRLAISYIDEPESQIALLDETTTSLQFRRTDLLKSVKTHKAILAPVRRLPSEILGEIFLFVLSATFRLSTVAKPPMTQHAPWLFTRICRHWSAVALTTPALWSIFLLDLDQDFVDPNRAVHTGAVSLTKLCLERSGRNVPLNVHILQGET</sequence>
<evidence type="ECO:0000313" key="2">
    <source>
        <dbReference type="Proteomes" id="UP001218218"/>
    </source>
</evidence>
<organism evidence="1 2">
    <name type="scientific">Mycena albidolilacea</name>
    <dbReference type="NCBI Taxonomy" id="1033008"/>
    <lineage>
        <taxon>Eukaryota</taxon>
        <taxon>Fungi</taxon>
        <taxon>Dikarya</taxon>
        <taxon>Basidiomycota</taxon>
        <taxon>Agaricomycotina</taxon>
        <taxon>Agaricomycetes</taxon>
        <taxon>Agaricomycetidae</taxon>
        <taxon>Agaricales</taxon>
        <taxon>Marasmiineae</taxon>
        <taxon>Mycenaceae</taxon>
        <taxon>Mycena</taxon>
    </lineage>
</organism>
<name>A0AAD7ADP6_9AGAR</name>
<keyword evidence="2" id="KW-1185">Reference proteome</keyword>
<evidence type="ECO:0008006" key="3">
    <source>
        <dbReference type="Google" id="ProtNLM"/>
    </source>
</evidence>
<gene>
    <name evidence="1" type="ORF">DFH08DRAFT_689790</name>
</gene>
<dbReference type="AlphaFoldDB" id="A0AAD7ADP6"/>
<accession>A0AAD7ADP6</accession>
<protein>
    <recommendedName>
        <fullName evidence="3">F-box domain-containing protein</fullName>
    </recommendedName>
</protein>